<dbReference type="EMBL" id="RXGB01000510">
    <property type="protein sequence ID" value="TMX03049.1"/>
    <property type="molecule type" value="Genomic_DNA"/>
</dbReference>
<gene>
    <name evidence="2" type="ORF">EJD97_018556</name>
</gene>
<dbReference type="AlphaFoldDB" id="A0A6N2C8P1"/>
<organism evidence="2">
    <name type="scientific">Solanum chilense</name>
    <name type="common">Tomato</name>
    <name type="synonym">Lycopersicon chilense</name>
    <dbReference type="NCBI Taxonomy" id="4083"/>
    <lineage>
        <taxon>Eukaryota</taxon>
        <taxon>Viridiplantae</taxon>
        <taxon>Streptophyta</taxon>
        <taxon>Embryophyta</taxon>
        <taxon>Tracheophyta</taxon>
        <taxon>Spermatophyta</taxon>
        <taxon>Magnoliopsida</taxon>
        <taxon>eudicotyledons</taxon>
        <taxon>Gunneridae</taxon>
        <taxon>Pentapetalae</taxon>
        <taxon>asterids</taxon>
        <taxon>lamiids</taxon>
        <taxon>Solanales</taxon>
        <taxon>Solanaceae</taxon>
        <taxon>Solanoideae</taxon>
        <taxon>Solaneae</taxon>
        <taxon>Solanum</taxon>
        <taxon>Solanum subgen. Lycopersicon</taxon>
    </lineage>
</organism>
<feature type="region of interest" description="Disordered" evidence="1">
    <location>
        <begin position="147"/>
        <end position="178"/>
    </location>
</feature>
<proteinExistence type="predicted"/>
<protein>
    <submittedName>
        <fullName evidence="2">Uncharacterized protein</fullName>
    </submittedName>
</protein>
<name>A0A6N2C8P1_SOLCI</name>
<sequence length="211" mass="24115">MALKQVIVYQRGRSKSVEISHRLIVQSDDYGNPEYVPRGSLTPAPAFRATRCTPKKCAPAPLHQVPQPVDDESNRWCIDGQYKIYMDAKFLNNKGVMTRTLTFEWPDVVESLRADMDNIFEMRGPEPQSAPVETTEDTVLAALFTAPIAPPPEPHEHAKRNCYKNTSEGEDARTHKKERTDLEAVRRALFLYEEARHIRTRELVLGRLARE</sequence>
<reference evidence="2" key="1">
    <citation type="submission" date="2019-05" db="EMBL/GenBank/DDBJ databases">
        <title>The de novo reference genome and transcriptome assemblies of the wild tomato species Solanum chilense.</title>
        <authorList>
            <person name="Stam R."/>
            <person name="Nosenko T."/>
            <person name="Hoerger A.C."/>
            <person name="Stephan W."/>
            <person name="Seidel M.A."/>
            <person name="Kuhn J.M.M."/>
            <person name="Haberer G."/>
            <person name="Tellier A."/>
        </authorList>
    </citation>
    <scope>NUCLEOTIDE SEQUENCE</scope>
    <source>
        <tissue evidence="2">Mature leaves</tissue>
    </source>
</reference>
<evidence type="ECO:0000256" key="1">
    <source>
        <dbReference type="SAM" id="MobiDB-lite"/>
    </source>
</evidence>
<comment type="caution">
    <text evidence="2">The sequence shown here is derived from an EMBL/GenBank/DDBJ whole genome shotgun (WGS) entry which is preliminary data.</text>
</comment>
<accession>A0A6N2C8P1</accession>
<evidence type="ECO:0000313" key="2">
    <source>
        <dbReference type="EMBL" id="TMX03049.1"/>
    </source>
</evidence>